<evidence type="ECO:0000256" key="1">
    <source>
        <dbReference type="SAM" id="Phobius"/>
    </source>
</evidence>
<comment type="caution">
    <text evidence="2">The sequence shown here is derived from an EMBL/GenBank/DDBJ whole genome shotgun (WGS) entry which is preliminary data.</text>
</comment>
<name>A0ABC9VE81_9BACL</name>
<organism evidence="2 3">
    <name type="scientific">Parageobacillus genomosp. 1</name>
    <dbReference type="NCBI Taxonomy" id="1295642"/>
    <lineage>
        <taxon>Bacteria</taxon>
        <taxon>Bacillati</taxon>
        <taxon>Bacillota</taxon>
        <taxon>Bacilli</taxon>
        <taxon>Bacillales</taxon>
        <taxon>Anoxybacillaceae</taxon>
        <taxon>Parageobacillus</taxon>
    </lineage>
</organism>
<proteinExistence type="predicted"/>
<evidence type="ECO:0000313" key="3">
    <source>
        <dbReference type="Proteomes" id="UP000023566"/>
    </source>
</evidence>
<sequence>MKKQGKYYQMYPLQQEKKPITNKDELAALAGCAVYFKVRALLYFFLSWIKSDKPSLIFTINATFGHTVNDDANG</sequence>
<gene>
    <name evidence="2" type="ORF">H839_08798</name>
</gene>
<dbReference type="AlphaFoldDB" id="A0ABC9VE81"/>
<dbReference type="EMBL" id="AOTZ01000005">
    <property type="protein sequence ID" value="EZP76682.1"/>
    <property type="molecule type" value="Genomic_DNA"/>
</dbReference>
<evidence type="ECO:0000313" key="2">
    <source>
        <dbReference type="EMBL" id="EZP76682.1"/>
    </source>
</evidence>
<keyword evidence="1" id="KW-1133">Transmembrane helix</keyword>
<dbReference type="RefSeq" id="WP_043904790.1">
    <property type="nucleotide sequence ID" value="NZ_CM002692.1"/>
</dbReference>
<keyword evidence="3" id="KW-1185">Reference proteome</keyword>
<reference evidence="2 3" key="1">
    <citation type="journal article" date="2014" name="Appl. Microbiol. Biotechnol.">
        <title>Transformable facultative thermophile Geobacillus stearothermophilus NUB3621 as a host strain for metabolic engineering.</title>
        <authorList>
            <person name="Blanchard K."/>
            <person name="Robic S."/>
            <person name="Matsumura I."/>
        </authorList>
    </citation>
    <scope>NUCLEOTIDE SEQUENCE [LARGE SCALE GENOMIC DNA]</scope>
    <source>
        <strain evidence="2 3">NUB3621</strain>
    </source>
</reference>
<feature type="transmembrane region" description="Helical" evidence="1">
    <location>
        <begin position="26"/>
        <end position="46"/>
    </location>
</feature>
<dbReference type="Proteomes" id="UP000023566">
    <property type="component" value="Chromosome"/>
</dbReference>
<protein>
    <submittedName>
        <fullName evidence="2">Uncharacterized protein</fullName>
    </submittedName>
</protein>
<keyword evidence="1" id="KW-0812">Transmembrane</keyword>
<accession>A0ABC9VE81</accession>
<keyword evidence="1" id="KW-0472">Membrane</keyword>